<dbReference type="PROSITE" id="PS51257">
    <property type="entry name" value="PROKAR_LIPOPROTEIN"/>
    <property type="match status" value="1"/>
</dbReference>
<proteinExistence type="predicted"/>
<organism evidence="4 5">
    <name type="scientific">Neisseria subflava NJ9703</name>
    <dbReference type="NCBI Taxonomy" id="546268"/>
    <lineage>
        <taxon>Bacteria</taxon>
        <taxon>Pseudomonadati</taxon>
        <taxon>Pseudomonadota</taxon>
        <taxon>Betaproteobacteria</taxon>
        <taxon>Neisseriales</taxon>
        <taxon>Neisseriaceae</taxon>
        <taxon>Neisseria</taxon>
    </lineage>
</organism>
<evidence type="ECO:0000256" key="1">
    <source>
        <dbReference type="SAM" id="MobiDB-lite"/>
    </source>
</evidence>
<evidence type="ECO:0000259" key="3">
    <source>
        <dbReference type="Pfam" id="PF07007"/>
    </source>
</evidence>
<dbReference type="EMBL" id="ACEO02000001">
    <property type="protein sequence ID" value="EFC53345.1"/>
    <property type="molecule type" value="Genomic_DNA"/>
</dbReference>
<dbReference type="Gene3D" id="1.20.1270.180">
    <property type="match status" value="1"/>
</dbReference>
<feature type="chain" id="PRO_5040789866" description="Lysozyme inhibitor LprI-like N-terminal domain-containing protein" evidence="2">
    <location>
        <begin position="18"/>
        <end position="340"/>
    </location>
</feature>
<reference evidence="4 5" key="1">
    <citation type="submission" date="2010-01" db="EMBL/GenBank/DDBJ databases">
        <authorList>
            <person name="Weinstock G."/>
            <person name="Sodergren E."/>
            <person name="Clifton S."/>
            <person name="Fulton L."/>
            <person name="Fulton B."/>
            <person name="Courtney L."/>
            <person name="Fronick C."/>
            <person name="Harrison M."/>
            <person name="Strong C."/>
            <person name="Farmer C."/>
            <person name="Delahaunty K."/>
            <person name="Markovic C."/>
            <person name="Hall O."/>
            <person name="Minx P."/>
            <person name="Tomlinson C."/>
            <person name="Mitreva M."/>
            <person name="Nelson J."/>
            <person name="Hou S."/>
            <person name="Wollam A."/>
            <person name="Pepin K.H."/>
            <person name="Johnson M."/>
            <person name="Bhonagiri V."/>
            <person name="Nash W.E."/>
            <person name="Warren W."/>
            <person name="Chinwalla A."/>
            <person name="Mardis E.R."/>
            <person name="Wilson R.K."/>
        </authorList>
    </citation>
    <scope>NUCLEOTIDE SEQUENCE [LARGE SCALE GENOMIC DNA]</scope>
    <source>
        <strain evidence="4 5">NJ9703</strain>
    </source>
</reference>
<dbReference type="Proteomes" id="UP000004621">
    <property type="component" value="Unassembled WGS sequence"/>
</dbReference>
<dbReference type="RefSeq" id="WP_004519090.1">
    <property type="nucleotide sequence ID" value="NZ_ACEO02000001.1"/>
</dbReference>
<protein>
    <recommendedName>
        <fullName evidence="3">Lysozyme inhibitor LprI-like N-terminal domain-containing protein</fullName>
    </recommendedName>
</protein>
<dbReference type="Pfam" id="PF07007">
    <property type="entry name" value="LprI"/>
    <property type="match status" value="1"/>
</dbReference>
<feature type="region of interest" description="Disordered" evidence="1">
    <location>
        <begin position="225"/>
        <end position="257"/>
    </location>
</feature>
<dbReference type="AlphaFoldDB" id="A0A9W5N0I6"/>
<evidence type="ECO:0000256" key="2">
    <source>
        <dbReference type="SAM" id="SignalP"/>
    </source>
</evidence>
<evidence type="ECO:0000313" key="5">
    <source>
        <dbReference type="Proteomes" id="UP000004621"/>
    </source>
</evidence>
<accession>A0A9W5N0I6</accession>
<evidence type="ECO:0000313" key="4">
    <source>
        <dbReference type="EMBL" id="EFC53345.1"/>
    </source>
</evidence>
<name>A0A9W5N0I6_NEISU</name>
<gene>
    <name evidence="4" type="ORF">NEISUBOT_03347</name>
</gene>
<dbReference type="InterPro" id="IPR009739">
    <property type="entry name" value="LprI-like_N"/>
</dbReference>
<feature type="compositionally biased region" description="Basic and acidic residues" evidence="1">
    <location>
        <begin position="237"/>
        <end position="247"/>
    </location>
</feature>
<sequence>MYKKTASVLILSTILLAACSKEEPKAALDCAQPATLQNIRTTIEDTLKQQARSFARNDNRQFVDADKIIAAGLELETLLEDPKETEDDGKAICRANLKIRIPDTILKTAIDNSPLIYGNTPLSDMLEQKLMGSNLTFENNTFSTTLLYTPDKDGKPVFEDNTLSSTAQTLSATLLPYGVKSIVMIDGKPVSKEQAIKLLQNQNTEEPPTLNPQDILENNAASQAVGLTDNDDDSDYEVLHPDRETPRNEPPGLSQSELDNARAQNRQADGEINDLWGGLDSDVKQQILGEQRAWIQSKKLNCQQAAASADNAAQAEYLRLQCETRMTRERTQYLRGYSIN</sequence>
<feature type="domain" description="Lysozyme inhibitor LprI-like N-terminal" evidence="3">
    <location>
        <begin position="261"/>
        <end position="334"/>
    </location>
</feature>
<keyword evidence="2" id="KW-0732">Signal</keyword>
<feature type="signal peptide" evidence="2">
    <location>
        <begin position="1"/>
        <end position="17"/>
    </location>
</feature>
<comment type="caution">
    <text evidence="4">The sequence shown here is derived from an EMBL/GenBank/DDBJ whole genome shotgun (WGS) entry which is preliminary data.</text>
</comment>